<dbReference type="InterPro" id="IPR050519">
    <property type="entry name" value="Glycosyltransf_28_UgtP"/>
</dbReference>
<evidence type="ECO:0000256" key="4">
    <source>
        <dbReference type="ARBA" id="ARBA00022679"/>
    </source>
</evidence>
<dbReference type="InterPro" id="IPR007235">
    <property type="entry name" value="Glyco_trans_28_C"/>
</dbReference>
<evidence type="ECO:0000256" key="2">
    <source>
        <dbReference type="ARBA" id="ARBA00006962"/>
    </source>
</evidence>
<dbReference type="RefSeq" id="WP_343058397.1">
    <property type="nucleotide sequence ID" value="NZ_JACHHG010000009.1"/>
</dbReference>
<keyword evidence="8" id="KW-1185">Reference proteome</keyword>
<dbReference type="PANTHER" id="PTHR43025">
    <property type="entry name" value="MONOGALACTOSYLDIACYLGLYCEROL SYNTHASE"/>
    <property type="match status" value="1"/>
</dbReference>
<feature type="domain" description="Diacylglycerol glucosyltransferase N-terminal" evidence="6">
    <location>
        <begin position="17"/>
        <end position="182"/>
    </location>
</feature>
<dbReference type="Gene3D" id="3.40.50.2000">
    <property type="entry name" value="Glycogen Phosphorylase B"/>
    <property type="match status" value="1"/>
</dbReference>
<dbReference type="Proteomes" id="UP000569951">
    <property type="component" value="Unassembled WGS sequence"/>
</dbReference>
<proteinExistence type="inferred from homology"/>
<name>A0A841I5I4_9DEIO</name>
<dbReference type="EC" id="2.4.1.315" evidence="7"/>
<dbReference type="GO" id="GO:0016020">
    <property type="term" value="C:membrane"/>
    <property type="evidence" value="ECO:0007669"/>
    <property type="project" value="UniProtKB-SubCell"/>
</dbReference>
<keyword evidence="3 7" id="KW-0328">Glycosyltransferase</keyword>
<organism evidence="7 8">
    <name type="scientific">Deinobacterium chartae</name>
    <dbReference type="NCBI Taxonomy" id="521158"/>
    <lineage>
        <taxon>Bacteria</taxon>
        <taxon>Thermotogati</taxon>
        <taxon>Deinococcota</taxon>
        <taxon>Deinococci</taxon>
        <taxon>Deinococcales</taxon>
        <taxon>Deinococcaceae</taxon>
        <taxon>Deinobacterium</taxon>
    </lineage>
</organism>
<comment type="caution">
    <text evidence="7">The sequence shown here is derived from an EMBL/GenBank/DDBJ whole genome shotgun (WGS) entry which is preliminary data.</text>
</comment>
<dbReference type="Pfam" id="PF04101">
    <property type="entry name" value="Glyco_tran_28_C"/>
    <property type="match status" value="1"/>
</dbReference>
<evidence type="ECO:0000256" key="3">
    <source>
        <dbReference type="ARBA" id="ARBA00022676"/>
    </source>
</evidence>
<feature type="domain" description="Glycosyl transferase family 28 C-terminal" evidence="5">
    <location>
        <begin position="254"/>
        <end position="322"/>
    </location>
</feature>
<comment type="similarity">
    <text evidence="2">Belongs to the glycosyltransferase 28 family.</text>
</comment>
<evidence type="ECO:0000313" key="8">
    <source>
        <dbReference type="Proteomes" id="UP000569951"/>
    </source>
</evidence>
<keyword evidence="4 7" id="KW-0808">Transferase</keyword>
<evidence type="ECO:0000259" key="6">
    <source>
        <dbReference type="Pfam" id="PF06925"/>
    </source>
</evidence>
<dbReference type="EMBL" id="JACHHG010000009">
    <property type="protein sequence ID" value="MBB6099135.1"/>
    <property type="molecule type" value="Genomic_DNA"/>
</dbReference>
<evidence type="ECO:0000313" key="7">
    <source>
        <dbReference type="EMBL" id="MBB6099135.1"/>
    </source>
</evidence>
<dbReference type="GO" id="GO:0009247">
    <property type="term" value="P:glycolipid biosynthetic process"/>
    <property type="evidence" value="ECO:0007669"/>
    <property type="project" value="InterPro"/>
</dbReference>
<evidence type="ECO:0000256" key="1">
    <source>
        <dbReference type="ARBA" id="ARBA00004370"/>
    </source>
</evidence>
<dbReference type="PANTHER" id="PTHR43025:SF3">
    <property type="entry name" value="MONOGALACTOSYLDIACYLGLYCEROL SYNTHASE 1, CHLOROPLASTIC"/>
    <property type="match status" value="1"/>
</dbReference>
<reference evidence="7 8" key="1">
    <citation type="submission" date="2020-08" db="EMBL/GenBank/DDBJ databases">
        <title>Genomic Encyclopedia of Type Strains, Phase IV (KMG-IV): sequencing the most valuable type-strain genomes for metagenomic binning, comparative biology and taxonomic classification.</title>
        <authorList>
            <person name="Goeker M."/>
        </authorList>
    </citation>
    <scope>NUCLEOTIDE SEQUENCE [LARGE SCALE GENOMIC DNA]</scope>
    <source>
        <strain evidence="7 8">DSM 21458</strain>
    </source>
</reference>
<gene>
    <name evidence="7" type="ORF">HNR42_002571</name>
</gene>
<dbReference type="SUPFAM" id="SSF53756">
    <property type="entry name" value="UDP-Glycosyltransferase/glycogen phosphorylase"/>
    <property type="match status" value="1"/>
</dbReference>
<dbReference type="GO" id="GO:0016758">
    <property type="term" value="F:hexosyltransferase activity"/>
    <property type="evidence" value="ECO:0007669"/>
    <property type="project" value="InterPro"/>
</dbReference>
<dbReference type="AlphaFoldDB" id="A0A841I5I4"/>
<dbReference type="InterPro" id="IPR009695">
    <property type="entry name" value="Diacylglyc_glucosyltr_N"/>
</dbReference>
<dbReference type="Pfam" id="PF06925">
    <property type="entry name" value="MGDG_synth"/>
    <property type="match status" value="1"/>
</dbReference>
<evidence type="ECO:0000259" key="5">
    <source>
        <dbReference type="Pfam" id="PF04101"/>
    </source>
</evidence>
<sequence>MDELRVLLLSASLGGGHTKANQALAQLLEAQRPGASVSYSDYLAYLHPLQRAVVEVPYTAWLRYYPAGYRYFYNWTNRPGEPKAITAPFGWAGLPAMRRDLERVRPQIVISSYTAPVALADAARKRYGYRFLNAMIVTDYEAHRHWARPEADLIMVATEAVRQQIAANGVDPSRIQVTGIPIDPRYTDLPSREALRERLGFEPERPVIMLSAGATGAYRSHAAVMETLGRLAIPTRVLVTGVRGGPSVEQVGRVTVHRYGYTDAFPELLGASDLVVGKAGGLTVSEACALGVPMLIYDPIPGQEEGNARYLEAAGAARWARDLLELRTLLTDLLIDVPRRARMGAAARAIGKPHAARDVARTVLEHYGKVEKLETHV</sequence>
<protein>
    <submittedName>
        <fullName evidence="7">Processive 1,2-diacylglycerol beta-glucosyltransferase</fullName>
        <ecNumber evidence="7">2.4.1.315</ecNumber>
    </submittedName>
</protein>
<accession>A0A841I5I4</accession>
<comment type="subcellular location">
    <subcellularLocation>
        <location evidence="1">Membrane</location>
    </subcellularLocation>
</comment>